<sequence>MNIDVSIIVLNYRARNLIKEQLRHFLSQQTKCLYEVIVVDNDSGDGIQDVLAKDFPGVTFIQTGKNRGYAAGNNAALRVAGGRYCLIVNPDIVLTAEAVDRLFTFMEAHPRVGLAGPMLTNADGSLQYSCLRFPTVVLPFMRRTPFARTAWGKRWLASYFMEDWDHAAARDVDWLFGAFLMARRKAVDEVGMLDEQFFLYMEDTDWCRRFWQHGWAVYYVPEAKLIHLLRRSSEGSLWSIASNPLARVHLGSFFRYTRKYFRAKNPHSGSV</sequence>
<organism evidence="3 4">
    <name type="scientific">Candidatus Komeilibacteria bacterium RIFCSPHIGHO2_01_FULL_52_14</name>
    <dbReference type="NCBI Taxonomy" id="1798549"/>
    <lineage>
        <taxon>Bacteria</taxon>
        <taxon>Candidatus Komeiliibacteriota</taxon>
    </lineage>
</organism>
<dbReference type="Pfam" id="PF00535">
    <property type="entry name" value="Glycos_transf_2"/>
    <property type="match status" value="1"/>
</dbReference>
<name>A0A1G2BKZ1_9BACT</name>
<feature type="domain" description="Glycosyltransferase 2-like" evidence="1">
    <location>
        <begin position="6"/>
        <end position="129"/>
    </location>
</feature>
<dbReference type="PANTHER" id="PTHR43179">
    <property type="entry name" value="RHAMNOSYLTRANSFERASE WBBL"/>
    <property type="match status" value="1"/>
</dbReference>
<dbReference type="Gene3D" id="3.90.550.10">
    <property type="entry name" value="Spore Coat Polysaccharide Biosynthesis Protein SpsA, Chain A"/>
    <property type="match status" value="1"/>
</dbReference>
<evidence type="ECO:0000259" key="2">
    <source>
        <dbReference type="Pfam" id="PF13632"/>
    </source>
</evidence>
<protein>
    <recommendedName>
        <fullName evidence="1 2">Glycosyltransferase 2-like domain-containing protein</fullName>
    </recommendedName>
</protein>
<dbReference type="InterPro" id="IPR029044">
    <property type="entry name" value="Nucleotide-diphossugar_trans"/>
</dbReference>
<reference evidence="3 4" key="1">
    <citation type="journal article" date="2016" name="Nat. Commun.">
        <title>Thousands of microbial genomes shed light on interconnected biogeochemical processes in an aquifer system.</title>
        <authorList>
            <person name="Anantharaman K."/>
            <person name="Brown C.T."/>
            <person name="Hug L.A."/>
            <person name="Sharon I."/>
            <person name="Castelle C.J."/>
            <person name="Probst A.J."/>
            <person name="Thomas B.C."/>
            <person name="Singh A."/>
            <person name="Wilkins M.J."/>
            <person name="Karaoz U."/>
            <person name="Brodie E.L."/>
            <person name="Williams K.H."/>
            <person name="Hubbard S.S."/>
            <person name="Banfield J.F."/>
        </authorList>
    </citation>
    <scope>NUCLEOTIDE SEQUENCE [LARGE SCALE GENOMIC DNA]</scope>
</reference>
<dbReference type="EMBL" id="MHKK01000022">
    <property type="protein sequence ID" value="OGY89883.1"/>
    <property type="molecule type" value="Genomic_DNA"/>
</dbReference>
<dbReference type="Pfam" id="PF13632">
    <property type="entry name" value="Glyco_trans_2_3"/>
    <property type="match status" value="1"/>
</dbReference>
<dbReference type="Proteomes" id="UP000177817">
    <property type="component" value="Unassembled WGS sequence"/>
</dbReference>
<dbReference type="SUPFAM" id="SSF53448">
    <property type="entry name" value="Nucleotide-diphospho-sugar transferases"/>
    <property type="match status" value="1"/>
</dbReference>
<accession>A0A1G2BKZ1</accession>
<dbReference type="InterPro" id="IPR001173">
    <property type="entry name" value="Glyco_trans_2-like"/>
</dbReference>
<dbReference type="PANTHER" id="PTHR43179:SF7">
    <property type="entry name" value="RHAMNOSYLTRANSFERASE WBBL"/>
    <property type="match status" value="1"/>
</dbReference>
<dbReference type="AlphaFoldDB" id="A0A1G2BKZ1"/>
<gene>
    <name evidence="3" type="ORF">A2677_03525</name>
</gene>
<feature type="domain" description="Glycosyltransferase 2-like" evidence="2">
    <location>
        <begin position="154"/>
        <end position="227"/>
    </location>
</feature>
<evidence type="ECO:0000259" key="1">
    <source>
        <dbReference type="Pfam" id="PF00535"/>
    </source>
</evidence>
<comment type="caution">
    <text evidence="3">The sequence shown here is derived from an EMBL/GenBank/DDBJ whole genome shotgun (WGS) entry which is preliminary data.</text>
</comment>
<dbReference type="CDD" id="cd04186">
    <property type="entry name" value="GT_2_like_c"/>
    <property type="match status" value="1"/>
</dbReference>
<evidence type="ECO:0000313" key="4">
    <source>
        <dbReference type="Proteomes" id="UP000177817"/>
    </source>
</evidence>
<evidence type="ECO:0000313" key="3">
    <source>
        <dbReference type="EMBL" id="OGY89883.1"/>
    </source>
</evidence>
<proteinExistence type="predicted"/>